<feature type="compositionally biased region" description="Low complexity" evidence="1">
    <location>
        <begin position="218"/>
        <end position="250"/>
    </location>
</feature>
<feature type="compositionally biased region" description="Basic and acidic residues" evidence="1">
    <location>
        <begin position="161"/>
        <end position="173"/>
    </location>
</feature>
<dbReference type="SUPFAM" id="SSF52058">
    <property type="entry name" value="L domain-like"/>
    <property type="match status" value="1"/>
</dbReference>
<feature type="region of interest" description="Disordered" evidence="1">
    <location>
        <begin position="1"/>
        <end position="260"/>
    </location>
</feature>
<sequence length="530" mass="56379">MEDPVVQPGEDPKAKPQVPQKQVPADSSEIEKEVAKAAKSSGAASKVSAPTSSVRKKLEPKGSLDSSSSSKKSTLTGSSPSSNSAPRVRRNSTGGLAEKATVASAAKQNNAAAVAGKKNAEPVRRSLHELRSSLPTVATKPSNRTSASETRKSTPATPLDRSLRRSTDSDVTKHTSVSRSSAKPSLSVSSASSASSSRRVPSTSVDSTGGSTIGKTVSKLSSPSSRSPTFTSGLRSASLSSSLDRGSNLSGRRKAAATPESRDSKFIVLPQVEIKAGDDVRLDLRGHRVRSLTASGLNLSSNLEFVYLRDNLLSTLEGVEILSRVKVLDLSFNDFKGPGFEPLENCKALQFLSVAQNKLKSLSMASQPRLQVLAASKNKISTLKGFPHLPVLEHLRVEENPILKMPHLEAASILLVGPTLKKFNDRGVSDGGLPPSISDRRSSGPKRVLARPRIDASAVERPDRNGLPPGGHHRTNGREKLHVSFREHPPRPPRAAVVENQAVGDQRSALEGIGESENTRSNNLRPRLPK</sequence>
<dbReference type="GO" id="GO:0005886">
    <property type="term" value="C:plasma membrane"/>
    <property type="evidence" value="ECO:0007669"/>
    <property type="project" value="TreeGrafter"/>
</dbReference>
<organism evidence="2 3">
    <name type="scientific">Morus notabilis</name>
    <dbReference type="NCBI Taxonomy" id="981085"/>
    <lineage>
        <taxon>Eukaryota</taxon>
        <taxon>Viridiplantae</taxon>
        <taxon>Streptophyta</taxon>
        <taxon>Embryophyta</taxon>
        <taxon>Tracheophyta</taxon>
        <taxon>Spermatophyta</taxon>
        <taxon>Magnoliopsida</taxon>
        <taxon>eudicotyledons</taxon>
        <taxon>Gunneridae</taxon>
        <taxon>Pentapetalae</taxon>
        <taxon>rosids</taxon>
        <taxon>fabids</taxon>
        <taxon>Rosales</taxon>
        <taxon>Moraceae</taxon>
        <taxon>Moreae</taxon>
        <taxon>Morus</taxon>
    </lineage>
</organism>
<protein>
    <submittedName>
        <fullName evidence="2">Leucine-rich repeat and guanylate kinase domain-containing protein</fullName>
    </submittedName>
</protein>
<feature type="compositionally biased region" description="Low complexity" evidence="1">
    <location>
        <begin position="63"/>
        <end position="84"/>
    </location>
</feature>
<evidence type="ECO:0000313" key="2">
    <source>
        <dbReference type="EMBL" id="EXB51981.1"/>
    </source>
</evidence>
<dbReference type="GO" id="GO:0009506">
    <property type="term" value="C:plasmodesma"/>
    <property type="evidence" value="ECO:0007669"/>
    <property type="project" value="TreeGrafter"/>
</dbReference>
<feature type="region of interest" description="Disordered" evidence="1">
    <location>
        <begin position="425"/>
        <end position="530"/>
    </location>
</feature>
<keyword evidence="2" id="KW-0808">Transferase</keyword>
<reference evidence="3" key="1">
    <citation type="submission" date="2013-01" db="EMBL/GenBank/DDBJ databases">
        <title>Draft Genome Sequence of a Mulberry Tree, Morus notabilis C.K. Schneid.</title>
        <authorList>
            <person name="He N."/>
            <person name="Zhao S."/>
        </authorList>
    </citation>
    <scope>NUCLEOTIDE SEQUENCE</scope>
</reference>
<feature type="compositionally biased region" description="Polar residues" evidence="1">
    <location>
        <begin position="133"/>
        <end position="156"/>
    </location>
</feature>
<feature type="compositionally biased region" description="Basic and acidic residues" evidence="1">
    <location>
        <begin position="452"/>
        <end position="464"/>
    </location>
</feature>
<dbReference type="PANTHER" id="PTHR31149">
    <property type="entry name" value="EXPRESSED PROTEIN"/>
    <property type="match status" value="1"/>
</dbReference>
<dbReference type="AlphaFoldDB" id="W9QRI9"/>
<dbReference type="InterPro" id="IPR032675">
    <property type="entry name" value="LRR_dom_sf"/>
</dbReference>
<dbReference type="Gene3D" id="3.80.10.10">
    <property type="entry name" value="Ribonuclease Inhibitor"/>
    <property type="match status" value="1"/>
</dbReference>
<keyword evidence="2" id="KW-0418">Kinase</keyword>
<feature type="compositionally biased region" description="Low complexity" evidence="1">
    <location>
        <begin position="100"/>
        <end position="117"/>
    </location>
</feature>
<dbReference type="PROSITE" id="PS51450">
    <property type="entry name" value="LRR"/>
    <property type="match status" value="1"/>
</dbReference>
<proteinExistence type="predicted"/>
<name>W9QRI9_9ROSA</name>
<dbReference type="eggNOG" id="KOG0531">
    <property type="taxonomic scope" value="Eukaryota"/>
</dbReference>
<feature type="compositionally biased region" description="Basic and acidic residues" evidence="1">
    <location>
        <begin position="118"/>
        <end position="131"/>
    </location>
</feature>
<dbReference type="Proteomes" id="UP000030645">
    <property type="component" value="Unassembled WGS sequence"/>
</dbReference>
<dbReference type="PANTHER" id="PTHR31149:SF11">
    <property type="entry name" value="187-KDA MICROTUBULE-ASSOCIATED PROTEIN AIR9"/>
    <property type="match status" value="1"/>
</dbReference>
<dbReference type="EMBL" id="KE344058">
    <property type="protein sequence ID" value="EXB51981.1"/>
    <property type="molecule type" value="Genomic_DNA"/>
</dbReference>
<feature type="compositionally biased region" description="Basic and acidic residues" evidence="1">
    <location>
        <begin position="476"/>
        <end position="490"/>
    </location>
</feature>
<keyword evidence="3" id="KW-1185">Reference proteome</keyword>
<evidence type="ECO:0000256" key="1">
    <source>
        <dbReference type="SAM" id="MobiDB-lite"/>
    </source>
</evidence>
<evidence type="ECO:0000313" key="3">
    <source>
        <dbReference type="Proteomes" id="UP000030645"/>
    </source>
</evidence>
<feature type="compositionally biased region" description="Low complexity" evidence="1">
    <location>
        <begin position="37"/>
        <end position="49"/>
    </location>
</feature>
<dbReference type="InterPro" id="IPR001611">
    <property type="entry name" value="Leu-rich_rpt"/>
</dbReference>
<accession>W9QRI9</accession>
<dbReference type="STRING" id="981085.W9QRI9"/>
<dbReference type="GO" id="GO:0016301">
    <property type="term" value="F:kinase activity"/>
    <property type="evidence" value="ECO:0007669"/>
    <property type="project" value="UniProtKB-KW"/>
</dbReference>
<gene>
    <name evidence="2" type="ORF">L484_019758</name>
</gene>
<feature type="compositionally biased region" description="Low complexity" evidence="1">
    <location>
        <begin position="177"/>
        <end position="207"/>
    </location>
</feature>